<proteinExistence type="predicted"/>
<dbReference type="Proteomes" id="UP001548189">
    <property type="component" value="Unassembled WGS sequence"/>
</dbReference>
<evidence type="ECO:0000313" key="2">
    <source>
        <dbReference type="Proteomes" id="UP001548189"/>
    </source>
</evidence>
<name>A0ABV2BNQ1_9GAMM</name>
<accession>A0ABV2BNQ1</accession>
<dbReference type="EMBL" id="JBEVCJ010000001">
    <property type="protein sequence ID" value="MET1253573.1"/>
    <property type="molecule type" value="Genomic_DNA"/>
</dbReference>
<comment type="caution">
    <text evidence="1">The sequence shown here is derived from an EMBL/GenBank/DDBJ whole genome shotgun (WGS) entry which is preliminary data.</text>
</comment>
<keyword evidence="2" id="KW-1185">Reference proteome</keyword>
<sequence length="406" mass="46159">MSQLEKEDLIALSRNGEQLKNVFRHLIKEFPQSACSISGMSKWLGINRSNSQRVLNAVNRSHNGFDVICMLPGVAGVQEFVEQCRKKKLSALYVKEASKALETFQDNIKNYSRSHSELKRMIQDAASEVGQENTSASSLHKRQRYYQSISELIGEKADVLFAAYVLRVNAKRSDYLHETALVSKQGISHTSSARPFFQYYAKTGDPVFKEPHILGSKDNLPKKNFGAAIVENFSSPKLIKGYSGYSQKHECLVFNNVRQPQEPFDATFLFSNPDAIQNPLNSDTHSSSTAISIKNPTKRLIMMVFMERQLDIRSTVNVGCYSGNHLFEGDLSLDEIWDDKLPEFPELKIINLDSPVAEESDGLKYGHLNDYMFEMSGLDKKDFVCYMLDVSYPIWSSCYRIYFEHC</sequence>
<reference evidence="1 2" key="1">
    <citation type="submission" date="2024-06" db="EMBL/GenBank/DDBJ databases">
        <authorList>
            <person name="Li F."/>
        </authorList>
    </citation>
    <scope>NUCLEOTIDE SEQUENCE [LARGE SCALE GENOMIC DNA]</scope>
    <source>
        <strain evidence="1 2">GXAS 311</strain>
    </source>
</reference>
<gene>
    <name evidence="1" type="ORF">ABVT43_00385</name>
</gene>
<organism evidence="1 2">
    <name type="scientific">Aliikangiella maris</name>
    <dbReference type="NCBI Taxonomy" id="3162458"/>
    <lineage>
        <taxon>Bacteria</taxon>
        <taxon>Pseudomonadati</taxon>
        <taxon>Pseudomonadota</taxon>
        <taxon>Gammaproteobacteria</taxon>
        <taxon>Oceanospirillales</taxon>
        <taxon>Pleioneaceae</taxon>
        <taxon>Aliikangiella</taxon>
    </lineage>
</organism>
<evidence type="ECO:0000313" key="1">
    <source>
        <dbReference type="EMBL" id="MET1253573.1"/>
    </source>
</evidence>
<protein>
    <submittedName>
        <fullName evidence="1">Uncharacterized protein</fullName>
    </submittedName>
</protein>